<dbReference type="Proteomes" id="UP001172101">
    <property type="component" value="Unassembled WGS sequence"/>
</dbReference>
<proteinExistence type="predicted"/>
<sequence>MPETVISRLSESIFRNIKVVDSYLKANNLPGPSFDVDAPTSIDIGPDGEHVEEARVKALEGALELVDLLSGPMVALRPLTSGASLQAISRWDIANKVPIHGEASFTELARQCSVNAVDLRRVLRYAMCHHRLFHEPREGFVAHTLASRRLAEEPLLGDGLWLLGDMSWAATTRTVDALEKWQDQEPSHTAVALTMGKEASTYELIQQEPALAARFARAMTSVAKFSSRPPRLPRVNFVPTKPFQTLGTATVVDIGGSRGIDAVLLAGRYPNLNFIVQDLPPMIAGAEAAVPPALRSRVRFAPYSFFTPQTTVADAYVIKRCFHNWPDHYCVRIIKNQIPAMRRGTKIIVIDSLLPPPGTMSLAAERMARAFDMMMLTQLNGREREADDWRQIFRQADERFTITGMHPLASPADFGPSTGIIEVVWEG</sequence>
<dbReference type="GO" id="GO:0008171">
    <property type="term" value="F:O-methyltransferase activity"/>
    <property type="evidence" value="ECO:0007669"/>
    <property type="project" value="InterPro"/>
</dbReference>
<dbReference type="Gene3D" id="3.40.50.150">
    <property type="entry name" value="Vaccinia Virus protein VP39"/>
    <property type="match status" value="1"/>
</dbReference>
<comment type="caution">
    <text evidence="5">The sequence shown here is derived from an EMBL/GenBank/DDBJ whole genome shotgun (WGS) entry which is preliminary data.</text>
</comment>
<dbReference type="SUPFAM" id="SSF46785">
    <property type="entry name" value="Winged helix' DNA-binding domain"/>
    <property type="match status" value="1"/>
</dbReference>
<evidence type="ECO:0000259" key="4">
    <source>
        <dbReference type="Pfam" id="PF00891"/>
    </source>
</evidence>
<reference evidence="5" key="1">
    <citation type="submission" date="2023-06" db="EMBL/GenBank/DDBJ databases">
        <title>Genome-scale phylogeny and comparative genomics of the fungal order Sordariales.</title>
        <authorList>
            <consortium name="Lawrence Berkeley National Laboratory"/>
            <person name="Hensen N."/>
            <person name="Bonometti L."/>
            <person name="Westerberg I."/>
            <person name="Brannstrom I.O."/>
            <person name="Guillou S."/>
            <person name="Cros-Aarteil S."/>
            <person name="Calhoun S."/>
            <person name="Haridas S."/>
            <person name="Kuo A."/>
            <person name="Mondo S."/>
            <person name="Pangilinan J."/>
            <person name="Riley R."/>
            <person name="LaButti K."/>
            <person name="Andreopoulos B."/>
            <person name="Lipzen A."/>
            <person name="Chen C."/>
            <person name="Yanf M."/>
            <person name="Daum C."/>
            <person name="Ng V."/>
            <person name="Clum A."/>
            <person name="Steindorff A."/>
            <person name="Ohm R."/>
            <person name="Martin F."/>
            <person name="Silar P."/>
            <person name="Natvig D."/>
            <person name="Lalanne C."/>
            <person name="Gautier V."/>
            <person name="Ament-velasquez S.L."/>
            <person name="Kruys A."/>
            <person name="Hutchinson M.I."/>
            <person name="Powell A.J."/>
            <person name="Barry K."/>
            <person name="Miller A.N."/>
            <person name="Grigoriev I.V."/>
            <person name="Debuchy R."/>
            <person name="Gladieux P."/>
            <person name="Thoren M.H."/>
            <person name="Johannesson H."/>
        </authorList>
    </citation>
    <scope>NUCLEOTIDE SEQUENCE</scope>
    <source>
        <strain evidence="5">SMH2392-1A</strain>
    </source>
</reference>
<dbReference type="EMBL" id="JAUIRO010000008">
    <property type="protein sequence ID" value="KAK0703917.1"/>
    <property type="molecule type" value="Genomic_DNA"/>
</dbReference>
<dbReference type="AlphaFoldDB" id="A0AA39ZUP4"/>
<evidence type="ECO:0000256" key="2">
    <source>
        <dbReference type="ARBA" id="ARBA00022679"/>
    </source>
</evidence>
<keyword evidence="3" id="KW-0949">S-adenosyl-L-methionine</keyword>
<dbReference type="SUPFAM" id="SSF53335">
    <property type="entry name" value="S-adenosyl-L-methionine-dependent methyltransferases"/>
    <property type="match status" value="1"/>
</dbReference>
<dbReference type="PROSITE" id="PS51683">
    <property type="entry name" value="SAM_OMT_II"/>
    <property type="match status" value="1"/>
</dbReference>
<keyword evidence="2" id="KW-0808">Transferase</keyword>
<dbReference type="InterPro" id="IPR029063">
    <property type="entry name" value="SAM-dependent_MTases_sf"/>
</dbReference>
<evidence type="ECO:0000256" key="1">
    <source>
        <dbReference type="ARBA" id="ARBA00022603"/>
    </source>
</evidence>
<evidence type="ECO:0000313" key="5">
    <source>
        <dbReference type="EMBL" id="KAK0703917.1"/>
    </source>
</evidence>
<feature type="domain" description="O-methyltransferase C-terminal" evidence="4">
    <location>
        <begin position="200"/>
        <end position="396"/>
    </location>
</feature>
<dbReference type="PANTHER" id="PTHR43712">
    <property type="entry name" value="PUTATIVE (AFU_ORTHOLOGUE AFUA_4G14580)-RELATED"/>
    <property type="match status" value="1"/>
</dbReference>
<dbReference type="GO" id="GO:0032259">
    <property type="term" value="P:methylation"/>
    <property type="evidence" value="ECO:0007669"/>
    <property type="project" value="UniProtKB-KW"/>
</dbReference>
<evidence type="ECO:0000256" key="3">
    <source>
        <dbReference type="ARBA" id="ARBA00022691"/>
    </source>
</evidence>
<accession>A0AA39ZUP4</accession>
<gene>
    <name evidence="5" type="ORF">B0T26DRAFT_681540</name>
</gene>
<dbReference type="PANTHER" id="PTHR43712:SF12">
    <property type="entry name" value="STERIGMATOCYSTIN 8-O-METHYLTRANSFERASE"/>
    <property type="match status" value="1"/>
</dbReference>
<dbReference type="InterPro" id="IPR036388">
    <property type="entry name" value="WH-like_DNA-bd_sf"/>
</dbReference>
<keyword evidence="6" id="KW-1185">Reference proteome</keyword>
<dbReference type="InterPro" id="IPR001077">
    <property type="entry name" value="COMT_C"/>
</dbReference>
<organism evidence="5 6">
    <name type="scientific">Lasiosphaeria miniovina</name>
    <dbReference type="NCBI Taxonomy" id="1954250"/>
    <lineage>
        <taxon>Eukaryota</taxon>
        <taxon>Fungi</taxon>
        <taxon>Dikarya</taxon>
        <taxon>Ascomycota</taxon>
        <taxon>Pezizomycotina</taxon>
        <taxon>Sordariomycetes</taxon>
        <taxon>Sordariomycetidae</taxon>
        <taxon>Sordariales</taxon>
        <taxon>Lasiosphaeriaceae</taxon>
        <taxon>Lasiosphaeria</taxon>
    </lineage>
</organism>
<dbReference type="Gene3D" id="1.10.10.10">
    <property type="entry name" value="Winged helix-like DNA-binding domain superfamily/Winged helix DNA-binding domain"/>
    <property type="match status" value="1"/>
</dbReference>
<evidence type="ECO:0000313" key="6">
    <source>
        <dbReference type="Proteomes" id="UP001172101"/>
    </source>
</evidence>
<dbReference type="RefSeq" id="XP_060290776.1">
    <property type="nucleotide sequence ID" value="XM_060440647.1"/>
</dbReference>
<dbReference type="GeneID" id="85323917"/>
<keyword evidence="1" id="KW-0489">Methyltransferase</keyword>
<name>A0AA39ZUP4_9PEZI</name>
<dbReference type="InterPro" id="IPR016461">
    <property type="entry name" value="COMT-like"/>
</dbReference>
<protein>
    <submittedName>
        <fullName evidence="5">O-methyltransferase</fullName>
    </submittedName>
</protein>
<dbReference type="InterPro" id="IPR036390">
    <property type="entry name" value="WH_DNA-bd_sf"/>
</dbReference>
<dbReference type="Pfam" id="PF00891">
    <property type="entry name" value="Methyltransf_2"/>
    <property type="match status" value="1"/>
</dbReference>